<dbReference type="InterPro" id="IPR002164">
    <property type="entry name" value="NAP_family"/>
</dbReference>
<proteinExistence type="inferred from homology"/>
<dbReference type="InterPro" id="IPR037231">
    <property type="entry name" value="NAP-like_sf"/>
</dbReference>
<dbReference type="Gene3D" id="3.30.1120.90">
    <property type="entry name" value="Nucleosome assembly protein"/>
    <property type="match status" value="2"/>
</dbReference>
<dbReference type="GO" id="GO:0005634">
    <property type="term" value="C:nucleus"/>
    <property type="evidence" value="ECO:0007669"/>
    <property type="project" value="InterPro"/>
</dbReference>
<evidence type="ECO:0000256" key="2">
    <source>
        <dbReference type="RuleBase" id="RU003876"/>
    </source>
</evidence>
<dbReference type="Pfam" id="PF00956">
    <property type="entry name" value="NAP"/>
    <property type="match status" value="1"/>
</dbReference>
<protein>
    <submittedName>
        <fullName evidence="3">Uncharacterized protein</fullName>
    </submittedName>
</protein>
<comment type="caution">
    <text evidence="3">The sequence shown here is derived from an EMBL/GenBank/DDBJ whole genome shotgun (WGS) entry which is preliminary data.</text>
</comment>
<comment type="similarity">
    <text evidence="1 2">Belongs to the nucleosome assembly protein (NAP) family.</text>
</comment>
<organism evidence="3 4">
    <name type="scientific">Muntiacus reevesi</name>
    <name type="common">Reeves' muntjac</name>
    <name type="synonym">Cervus reevesi</name>
    <dbReference type="NCBI Taxonomy" id="9886"/>
    <lineage>
        <taxon>Eukaryota</taxon>
        <taxon>Metazoa</taxon>
        <taxon>Chordata</taxon>
        <taxon>Craniata</taxon>
        <taxon>Vertebrata</taxon>
        <taxon>Euteleostomi</taxon>
        <taxon>Mammalia</taxon>
        <taxon>Eutheria</taxon>
        <taxon>Laurasiatheria</taxon>
        <taxon>Artiodactyla</taxon>
        <taxon>Ruminantia</taxon>
        <taxon>Pecora</taxon>
        <taxon>Cervidae</taxon>
        <taxon>Muntiacinae</taxon>
        <taxon>Muntiacus</taxon>
    </lineage>
</organism>
<dbReference type="Proteomes" id="UP000326062">
    <property type="component" value="Chromosome 9"/>
</dbReference>
<evidence type="ECO:0000256" key="1">
    <source>
        <dbReference type="ARBA" id="ARBA00009947"/>
    </source>
</evidence>
<reference evidence="3 4" key="1">
    <citation type="submission" date="2019-06" db="EMBL/GenBank/DDBJ databases">
        <title>Discovery of a novel chromosome fission-fusion reversal in muntjac.</title>
        <authorList>
            <person name="Mudd A.B."/>
            <person name="Bredeson J.V."/>
            <person name="Baum R."/>
            <person name="Hockemeyer D."/>
            <person name="Rokhsar D.S."/>
        </authorList>
    </citation>
    <scope>NUCLEOTIDE SEQUENCE [LARGE SCALE GENOMIC DNA]</scope>
    <source>
        <strain evidence="3">UCam_UCB_Mr</strain>
        <tissue evidence="3">Fibroblast cell line</tissue>
    </source>
</reference>
<keyword evidence="4" id="KW-1185">Reference proteome</keyword>
<gene>
    <name evidence="3" type="ORF">FD755_015503</name>
</gene>
<evidence type="ECO:0000313" key="4">
    <source>
        <dbReference type="Proteomes" id="UP000326062"/>
    </source>
</evidence>
<sequence>MSASPNLLKEEKNNKKQLNILMKNITNSTNQFFSEAVRIAHQNPTFWGDTICQPSTSVCTACGGRRVLHFLIGIGLTEVDDAKSGYRIDFYFNENSYFKSKILTKEFHLNESGDSPSKAKKASRKRQYEEPESFFTWFTCHSDVGADELGVAIIDDIWPNTLQYYLIPDIDDEEGEGE</sequence>
<dbReference type="EMBL" id="VCEB01000010">
    <property type="protein sequence ID" value="KAB0372750.1"/>
    <property type="molecule type" value="Genomic_DNA"/>
</dbReference>
<dbReference type="PANTHER" id="PTHR11875">
    <property type="entry name" value="TESTIS-SPECIFIC Y-ENCODED PROTEIN"/>
    <property type="match status" value="1"/>
</dbReference>
<dbReference type="SUPFAM" id="SSF143113">
    <property type="entry name" value="NAP-like"/>
    <property type="match status" value="1"/>
</dbReference>
<accession>A0A5N3XFJ9</accession>
<dbReference type="GO" id="GO:0006334">
    <property type="term" value="P:nucleosome assembly"/>
    <property type="evidence" value="ECO:0007669"/>
    <property type="project" value="InterPro"/>
</dbReference>
<evidence type="ECO:0000313" key="3">
    <source>
        <dbReference type="EMBL" id="KAB0372750.1"/>
    </source>
</evidence>
<name>A0A5N3XFJ9_MUNRE</name>
<dbReference type="AlphaFoldDB" id="A0A5N3XFJ9"/>